<name>E4XWL1_OIKDI</name>
<evidence type="ECO:0000313" key="2">
    <source>
        <dbReference type="EMBL" id="CBY14066.1"/>
    </source>
</evidence>
<feature type="compositionally biased region" description="Basic and acidic residues" evidence="1">
    <location>
        <begin position="87"/>
        <end position="97"/>
    </location>
</feature>
<evidence type="ECO:0000313" key="3">
    <source>
        <dbReference type="Proteomes" id="UP000001307"/>
    </source>
</evidence>
<protein>
    <submittedName>
        <fullName evidence="2">Uncharacterized protein</fullName>
    </submittedName>
</protein>
<feature type="region of interest" description="Disordered" evidence="1">
    <location>
        <begin position="81"/>
        <end position="108"/>
    </location>
</feature>
<dbReference type="EMBL" id="FN653247">
    <property type="protein sequence ID" value="CBY14066.1"/>
    <property type="molecule type" value="Genomic_DNA"/>
</dbReference>
<reference evidence="2" key="1">
    <citation type="journal article" date="2010" name="Science">
        <title>Plasticity of animal genome architecture unmasked by rapid evolution of a pelagic tunicate.</title>
        <authorList>
            <person name="Denoeud F."/>
            <person name="Henriet S."/>
            <person name="Mungpakdee S."/>
            <person name="Aury J.M."/>
            <person name="Da Silva C."/>
            <person name="Brinkmann H."/>
            <person name="Mikhaleva J."/>
            <person name="Olsen L.C."/>
            <person name="Jubin C."/>
            <person name="Canestro C."/>
            <person name="Bouquet J.M."/>
            <person name="Danks G."/>
            <person name="Poulain J."/>
            <person name="Campsteijn C."/>
            <person name="Adamski M."/>
            <person name="Cross I."/>
            <person name="Yadetie F."/>
            <person name="Muffato M."/>
            <person name="Louis A."/>
            <person name="Butcher S."/>
            <person name="Tsagkogeorga G."/>
            <person name="Konrad A."/>
            <person name="Singh S."/>
            <person name="Jensen M.F."/>
            <person name="Cong E.H."/>
            <person name="Eikeseth-Otteraa H."/>
            <person name="Noel B."/>
            <person name="Anthouard V."/>
            <person name="Porcel B.M."/>
            <person name="Kachouri-Lafond R."/>
            <person name="Nishino A."/>
            <person name="Ugolini M."/>
            <person name="Chourrout P."/>
            <person name="Nishida H."/>
            <person name="Aasland R."/>
            <person name="Huzurbazar S."/>
            <person name="Westhof E."/>
            <person name="Delsuc F."/>
            <person name="Lehrach H."/>
            <person name="Reinhardt R."/>
            <person name="Weissenbach J."/>
            <person name="Roy S.W."/>
            <person name="Artiguenave F."/>
            <person name="Postlethwait J.H."/>
            <person name="Manak J.R."/>
            <person name="Thompson E.M."/>
            <person name="Jaillon O."/>
            <person name="Du Pasquier L."/>
            <person name="Boudinot P."/>
            <person name="Liberles D.A."/>
            <person name="Volff J.N."/>
            <person name="Philippe H."/>
            <person name="Lenhard B."/>
            <person name="Roest Crollius H."/>
            <person name="Wincker P."/>
            <person name="Chourrout D."/>
        </authorList>
    </citation>
    <scope>NUCLEOTIDE SEQUENCE [LARGE SCALE GENOMIC DNA]</scope>
</reference>
<sequence>MIKNISVPSSCVVTTTTVSSTFVTKTPEHLRKKVAQSTKRPKLTRQQGKSELVQKALFGCPIKVSDFKIQKEVKNLAESRKLRKSARKEDLRSEISSKKSSSNQASAVEKRTKLNYKIYNENLPSSTPMRKCTRRRSDTDALPPLKLKQKGKKRCFEESDEVDERKPKLTQAEMESRQSYVFQERLTNVLVDRFMSEISEVLDDFQFADLRTKAHIISRAILQHKSNSAPSATFNRIYQNIKRKSNKFLFSAIIAQTIELDRLPLMNAVELDPKGAASRVLPSEQIIVDSSSCPTGKYISGQLVYLADL</sequence>
<evidence type="ECO:0000256" key="1">
    <source>
        <dbReference type="SAM" id="MobiDB-lite"/>
    </source>
</evidence>
<organism evidence="2">
    <name type="scientific">Oikopleura dioica</name>
    <name type="common">Tunicate</name>
    <dbReference type="NCBI Taxonomy" id="34765"/>
    <lineage>
        <taxon>Eukaryota</taxon>
        <taxon>Metazoa</taxon>
        <taxon>Chordata</taxon>
        <taxon>Tunicata</taxon>
        <taxon>Appendicularia</taxon>
        <taxon>Copelata</taxon>
        <taxon>Oikopleuridae</taxon>
        <taxon>Oikopleura</taxon>
    </lineage>
</organism>
<accession>E4XWL1</accession>
<keyword evidence="3" id="KW-1185">Reference proteome</keyword>
<dbReference type="OrthoDB" id="10479428at2759"/>
<proteinExistence type="predicted"/>
<dbReference type="Proteomes" id="UP000001307">
    <property type="component" value="Unassembled WGS sequence"/>
</dbReference>
<gene>
    <name evidence="2" type="ORF">GSOID_T00007032001</name>
</gene>
<dbReference type="AlphaFoldDB" id="E4XWL1"/>
<dbReference type="InParanoid" id="E4XWL1"/>